<keyword evidence="2" id="KW-1185">Reference proteome</keyword>
<dbReference type="AlphaFoldDB" id="A0A7I7Y2E8"/>
<dbReference type="PANTHER" id="PTHR40943">
    <property type="entry name" value="CYTOPLASMIC PROTEIN-RELATED"/>
    <property type="match status" value="1"/>
</dbReference>
<dbReference type="InterPro" id="IPR011051">
    <property type="entry name" value="RmlC_Cupin_sf"/>
</dbReference>
<dbReference type="OrthoDB" id="9799053at2"/>
<dbReference type="RefSeq" id="WP_085156829.1">
    <property type="nucleotide sequence ID" value="NZ_AP022612.1"/>
</dbReference>
<organism evidence="1 2">
    <name type="scientific">Mycolicibacterium confluentis</name>
    <dbReference type="NCBI Taxonomy" id="28047"/>
    <lineage>
        <taxon>Bacteria</taxon>
        <taxon>Bacillati</taxon>
        <taxon>Actinomycetota</taxon>
        <taxon>Actinomycetes</taxon>
        <taxon>Mycobacteriales</taxon>
        <taxon>Mycobacteriaceae</taxon>
        <taxon>Mycolicibacterium</taxon>
    </lineage>
</organism>
<name>A0A7I7Y2E8_9MYCO</name>
<reference evidence="1" key="2">
    <citation type="submission" date="2020-02" db="EMBL/GenBank/DDBJ databases">
        <authorList>
            <person name="Matsumoto Y."/>
            <person name="Motooka D."/>
            <person name="Nakamura S."/>
        </authorList>
    </citation>
    <scope>NUCLEOTIDE SEQUENCE</scope>
    <source>
        <strain evidence="1">JCM 13671</strain>
    </source>
</reference>
<sequence length="109" mass="11809">MSTIRKFDPKTVEVTPAPREDSNAAVYSNRLYANDAETQFHGIWKAEPGVHANLPGQETVVVLEGKATVTGQNGDSIDVAAGDLVFVDAGEVATWTVHETLRKVFVINK</sequence>
<dbReference type="SUPFAM" id="SSF51182">
    <property type="entry name" value="RmlC-like cupins"/>
    <property type="match status" value="1"/>
</dbReference>
<evidence type="ECO:0000313" key="1">
    <source>
        <dbReference type="EMBL" id="BBZ35796.1"/>
    </source>
</evidence>
<gene>
    <name evidence="1" type="ORF">MCNF_44010</name>
</gene>
<dbReference type="InterPro" id="IPR014710">
    <property type="entry name" value="RmlC-like_jellyroll"/>
</dbReference>
<dbReference type="Pfam" id="PF05899">
    <property type="entry name" value="Cupin_3"/>
    <property type="match status" value="1"/>
</dbReference>
<dbReference type="Proteomes" id="UP000466931">
    <property type="component" value="Chromosome"/>
</dbReference>
<reference evidence="1" key="1">
    <citation type="journal article" date="2019" name="Emerg. Microbes Infect.">
        <title>Comprehensive subspecies identification of 175 nontuberculous mycobacteria species based on 7547 genomic profiles.</title>
        <authorList>
            <person name="Matsumoto Y."/>
            <person name="Kinjo T."/>
            <person name="Motooka D."/>
            <person name="Nabeya D."/>
            <person name="Jung N."/>
            <person name="Uechi K."/>
            <person name="Horii T."/>
            <person name="Iida T."/>
            <person name="Fujita J."/>
            <person name="Nakamura S."/>
        </authorList>
    </citation>
    <scope>NUCLEOTIDE SEQUENCE [LARGE SCALE GENOMIC DNA]</scope>
    <source>
        <strain evidence="1">JCM 13671</strain>
    </source>
</reference>
<accession>A0A7I7Y2E8</accession>
<dbReference type="InterPro" id="IPR008579">
    <property type="entry name" value="UGlyAH_Cupin_dom"/>
</dbReference>
<evidence type="ECO:0000313" key="2">
    <source>
        <dbReference type="Proteomes" id="UP000466931"/>
    </source>
</evidence>
<proteinExistence type="predicted"/>
<protein>
    <submittedName>
        <fullName evidence="1">Uncharacterized protein</fullName>
    </submittedName>
</protein>
<dbReference type="EMBL" id="AP022612">
    <property type="protein sequence ID" value="BBZ35796.1"/>
    <property type="molecule type" value="Genomic_DNA"/>
</dbReference>
<dbReference type="PANTHER" id="PTHR40943:SF1">
    <property type="entry name" value="CYTOPLASMIC PROTEIN"/>
    <property type="match status" value="1"/>
</dbReference>
<dbReference type="Gene3D" id="2.60.120.10">
    <property type="entry name" value="Jelly Rolls"/>
    <property type="match status" value="1"/>
</dbReference>